<feature type="compositionally biased region" description="Basic and acidic residues" evidence="4">
    <location>
        <begin position="62"/>
        <end position="79"/>
    </location>
</feature>
<dbReference type="Pfam" id="PF12054">
    <property type="entry name" value="DUF3535"/>
    <property type="match status" value="1"/>
</dbReference>
<feature type="region of interest" description="Disordered" evidence="4">
    <location>
        <begin position="236"/>
        <end position="278"/>
    </location>
</feature>
<feature type="domain" description="Helicase C-terminal" evidence="6">
    <location>
        <begin position="1650"/>
        <end position="1805"/>
    </location>
</feature>
<reference evidence="7" key="1">
    <citation type="submission" date="2021-01" db="EMBL/GenBank/DDBJ databases">
        <authorList>
            <person name="Corre E."/>
            <person name="Pelletier E."/>
            <person name="Niang G."/>
            <person name="Scheremetjew M."/>
            <person name="Finn R."/>
            <person name="Kale V."/>
            <person name="Holt S."/>
            <person name="Cochrane G."/>
            <person name="Meng A."/>
            <person name="Brown T."/>
            <person name="Cohen L."/>
        </authorList>
    </citation>
    <scope>NUCLEOTIDE SEQUENCE</scope>
    <source>
        <strain evidence="7">CCMP1897</strain>
    </source>
</reference>
<feature type="region of interest" description="Disordered" evidence="4">
    <location>
        <begin position="56"/>
        <end position="80"/>
    </location>
</feature>
<feature type="region of interest" description="Disordered" evidence="4">
    <location>
        <begin position="16"/>
        <end position="44"/>
    </location>
</feature>
<dbReference type="Pfam" id="PF00271">
    <property type="entry name" value="Helicase_C"/>
    <property type="match status" value="1"/>
</dbReference>
<evidence type="ECO:0000259" key="6">
    <source>
        <dbReference type="PROSITE" id="PS51194"/>
    </source>
</evidence>
<evidence type="ECO:0000259" key="5">
    <source>
        <dbReference type="PROSITE" id="PS51192"/>
    </source>
</evidence>
<keyword evidence="2" id="KW-0547">Nucleotide-binding</keyword>
<dbReference type="GO" id="GO:0017025">
    <property type="term" value="F:TBP-class protein binding"/>
    <property type="evidence" value="ECO:0007669"/>
    <property type="project" value="InterPro"/>
</dbReference>
<dbReference type="InterPro" id="IPR049730">
    <property type="entry name" value="SNF2/RAD54-like_C"/>
</dbReference>
<feature type="compositionally biased region" description="Basic and acidic residues" evidence="4">
    <location>
        <begin position="437"/>
        <end position="460"/>
    </location>
</feature>
<dbReference type="EMBL" id="HBIS01006087">
    <property type="protein sequence ID" value="CAE0611659.1"/>
    <property type="molecule type" value="Transcribed_RNA"/>
</dbReference>
<dbReference type="InterPro" id="IPR001650">
    <property type="entry name" value="Helicase_C-like"/>
</dbReference>
<dbReference type="GO" id="GO:0005524">
    <property type="term" value="F:ATP binding"/>
    <property type="evidence" value="ECO:0007669"/>
    <property type="project" value="InterPro"/>
</dbReference>
<dbReference type="CDD" id="cd18793">
    <property type="entry name" value="SF2_C_SNF"/>
    <property type="match status" value="1"/>
</dbReference>
<feature type="compositionally biased region" description="Basic and acidic residues" evidence="4">
    <location>
        <begin position="259"/>
        <end position="270"/>
    </location>
</feature>
<dbReference type="InterPro" id="IPR000330">
    <property type="entry name" value="SNF2_N"/>
</dbReference>
<dbReference type="Pfam" id="PF00176">
    <property type="entry name" value="SNF2-rel_dom"/>
    <property type="match status" value="1"/>
</dbReference>
<accession>A0A7S3XD49</accession>
<proteinExistence type="predicted"/>
<dbReference type="InterPro" id="IPR011989">
    <property type="entry name" value="ARM-like"/>
</dbReference>
<feature type="region of interest" description="Disordered" evidence="4">
    <location>
        <begin position="434"/>
        <end position="460"/>
    </location>
</feature>
<feature type="region of interest" description="Disordered" evidence="4">
    <location>
        <begin position="1820"/>
        <end position="1839"/>
    </location>
</feature>
<dbReference type="PROSITE" id="PS51192">
    <property type="entry name" value="HELICASE_ATP_BIND_1"/>
    <property type="match status" value="1"/>
</dbReference>
<feature type="domain" description="Helicase ATP-binding" evidence="5">
    <location>
        <begin position="1289"/>
        <end position="1455"/>
    </location>
</feature>
<keyword evidence="2" id="KW-0347">Helicase</keyword>
<keyword evidence="1" id="KW-0378">Hydrolase</keyword>
<dbReference type="SUPFAM" id="SSF48371">
    <property type="entry name" value="ARM repeat"/>
    <property type="match status" value="1"/>
</dbReference>
<protein>
    <submittedName>
        <fullName evidence="7">Uncharacterized protein</fullName>
    </submittedName>
</protein>
<evidence type="ECO:0000313" key="7">
    <source>
        <dbReference type="EMBL" id="CAE0611659.1"/>
    </source>
</evidence>
<dbReference type="SMART" id="SM00487">
    <property type="entry name" value="DEXDc"/>
    <property type="match status" value="1"/>
</dbReference>
<sequence length="1874" mass="203867">MSEPRLRRLVRLLHCPPPRIQGEERDKGRENRAGTCQDRSQSDVVEQTVRQLGDMAHQWHTRRADRDPGQRREKPDARPNDGWCVLHACGTGLDDPRWETRNACAEAVGEVVRRLQDVVPNARNEEAYDEGMESVDVDALVESGPHLLVSQGAEFDHVVADGIDAAKSRLQKALGLHQAGVRESWDMKQLVTDEDLAVRTTSNHETHTPTQTRMQATTSLETQRCDAFHDIVMQEPQEASTSGLSAREKNRLKRKRKAERQGQEAQDGHGESPYANLQYESQDPEGWPFAPLWIVLCDVLLEPRWEARHGAAVALRELLGRGVRPPLPYLHLCVRRLLCTLALDRFGDYGGDRAIAPVREAAAQALGIAVRSLNRTDRETVEDVLLKLAHRKEWQPRHGGVVGIKCLLAASADPATSIALLTKAATALRDAVAGDPGEDRAAPDAESTGEDKGHASEADREGAVVFDDDDVRAAAAEALLPALSFLSKEEVELLKEVLWDVLGRLDDLAASTGSVLMLLGGLYGVSGHAQSAGQDAASMFARLPKLWPFFRHDLTLVRIATVELLQRLVGMVPASAWLGSSGRSSAQMVTNQAMQLLFQNLLLETEDRVVRKSQQTWQTILKVIPSEVLVQVAKGHGTEWLALTSTPKGQALDKSLLYVPHSLPKGSAKAGGLQRKQKQARSDRKLNMDGPSLMGSGLGGNVDAARARAAAAMGVLAVHLFRAGAGCVEPLLDALHEKLLGFSASGRQACAIALQTMCSPPLQPPTMPVGYCSMCACTLDGLLLQKEASNPTPEKDLPYSEMHFLYERMRTDVGSFVRLASAAGFDAPGVEPGKLDASSAIALAGAAPPYTGKGTLNPSAKLFAAAGRLQSSAERVLDVESKLHLSTLGMLAGSRVYLGSLPQKLNPLLQPLMACVRREASGALQRRACAALAHLLILRACASTSGASKGADEKLMANLLKLLCGDDVKTGDLELCDEDEASRDVDVAEVSLTADEDVGEDPVYLAMEASSRGGTMDVGVTSEYDVDQDAAPESIGRMGAARALSAICAASGESVLSLFPMLAIRIERSFATDTLHQCDVDSSISNQVLEALEMLRIVGPYIAQAHASLLTDSIQKMKSLFACRRRSLRRAVARCCASLASANVPVILPVLLEVLNMHLQDSLHPLGRRCAACTALCLSRRADPMSIAPYLVLLVVPLLSRMGDADHAARAAASAAFALYTPLLPLAASSAHNDPPPGLSQEQISTIRRDTRFLEQLLDNSKLDEYDLPFTLQGVTLRKYQRDGISWLAFLRRFGLHGILADDMGLGKTIQAAASMAAAVAEYKDKVDGGPQRPSLVVCPPTLVGHWISEISKYLDPAQLIPLAFEKGGKLPETFTGIETVVTSYETLRSSTKDLSSIPWLYLVLDEGHAIRNPKTRLSEAVKSLTAHHRIVLSGTPLQNDALELWNIFDFLMPGFLGSEKVFRAKFGRAVRAGKVAAGVGKKASNETVKKAAAEAALAAEALHRQIAPFVLRRTKDEVLDDLPPKIIQDVLCTMTPLQRRLYEDFSRSKLQKETTNALFTDDSAEKHTPSVQDASGHVFASLQYLRKLCVHPLLALDQGLKEHNAALKAEGLQASSLYGYKHSPKLVALEELLRESGIGGDKQEHEEDELKEAFESHGTTETGHKFLVFAQSRGLLDRIENDLLKSIMPGVMYLRLDGKVPPSARTSIVSKFNAEPDIEVLLLTTHVGGLGLNLTSADTVVFMEHDWNPMKDLQAMDRAHRLGQTRTVNVYRLIMKDTLEEKIMGLQRFKIDIANTVVSKESVSLDAIDTTQLLDLFNDEQGGREKKSTKASAPGSNKGLKAILEGLEQLEDEAKYEEDFAMENYMQKLGKAT</sequence>
<dbReference type="GO" id="GO:0003677">
    <property type="term" value="F:DNA binding"/>
    <property type="evidence" value="ECO:0007669"/>
    <property type="project" value="UniProtKB-KW"/>
</dbReference>
<dbReference type="Gene3D" id="3.40.50.10810">
    <property type="entry name" value="Tandem AAA-ATPase domain"/>
    <property type="match status" value="1"/>
</dbReference>
<name>A0A7S3XD49_9CHLO</name>
<evidence type="ECO:0000256" key="4">
    <source>
        <dbReference type="SAM" id="MobiDB-lite"/>
    </source>
</evidence>
<evidence type="ECO:0000256" key="1">
    <source>
        <dbReference type="ARBA" id="ARBA00022801"/>
    </source>
</evidence>
<dbReference type="InterPro" id="IPR022707">
    <property type="entry name" value="Mot1_central_dom"/>
</dbReference>
<dbReference type="PANTHER" id="PTHR36498:SF1">
    <property type="entry name" value="TATA-BINDING PROTEIN-ASSOCIATED FACTOR 172"/>
    <property type="match status" value="1"/>
</dbReference>
<dbReference type="InterPro" id="IPR014001">
    <property type="entry name" value="Helicase_ATP-bd"/>
</dbReference>
<keyword evidence="2" id="KW-0067">ATP-binding</keyword>
<keyword evidence="3" id="KW-0238">DNA-binding</keyword>
<evidence type="ECO:0000256" key="2">
    <source>
        <dbReference type="ARBA" id="ARBA00022806"/>
    </source>
</evidence>
<dbReference type="FunFam" id="3.40.50.300:FF:001793">
    <property type="entry name" value="TATA-binding protein-associated factor"/>
    <property type="match status" value="1"/>
</dbReference>
<dbReference type="Gene3D" id="3.40.50.300">
    <property type="entry name" value="P-loop containing nucleotide triphosphate hydrolases"/>
    <property type="match status" value="1"/>
</dbReference>
<dbReference type="InterPro" id="IPR027417">
    <property type="entry name" value="P-loop_NTPase"/>
</dbReference>
<dbReference type="PROSITE" id="PS51194">
    <property type="entry name" value="HELICASE_CTER"/>
    <property type="match status" value="1"/>
</dbReference>
<dbReference type="PANTHER" id="PTHR36498">
    <property type="entry name" value="TATA-BINDING PROTEIN-ASSOCIATED FACTOR 172"/>
    <property type="match status" value="1"/>
</dbReference>
<dbReference type="InterPro" id="IPR016024">
    <property type="entry name" value="ARM-type_fold"/>
</dbReference>
<dbReference type="Gene3D" id="1.25.10.10">
    <property type="entry name" value="Leucine-rich Repeat Variant"/>
    <property type="match status" value="2"/>
</dbReference>
<feature type="region of interest" description="Disordered" evidence="4">
    <location>
        <begin position="667"/>
        <end position="693"/>
    </location>
</feature>
<dbReference type="SMART" id="SM00490">
    <property type="entry name" value="HELICc"/>
    <property type="match status" value="1"/>
</dbReference>
<dbReference type="GO" id="GO:0016887">
    <property type="term" value="F:ATP hydrolysis activity"/>
    <property type="evidence" value="ECO:0007669"/>
    <property type="project" value="InterPro"/>
</dbReference>
<dbReference type="SUPFAM" id="SSF52540">
    <property type="entry name" value="P-loop containing nucleoside triphosphate hydrolases"/>
    <property type="match status" value="2"/>
</dbReference>
<organism evidence="7">
    <name type="scientific">Picocystis salinarum</name>
    <dbReference type="NCBI Taxonomy" id="88271"/>
    <lineage>
        <taxon>Eukaryota</taxon>
        <taxon>Viridiplantae</taxon>
        <taxon>Chlorophyta</taxon>
        <taxon>Picocystophyceae</taxon>
        <taxon>Picocystales</taxon>
        <taxon>Picocystaceae</taxon>
        <taxon>Picocystis</taxon>
    </lineage>
</organism>
<dbReference type="InterPro" id="IPR044972">
    <property type="entry name" value="Mot1"/>
</dbReference>
<dbReference type="GO" id="GO:0004386">
    <property type="term" value="F:helicase activity"/>
    <property type="evidence" value="ECO:0007669"/>
    <property type="project" value="UniProtKB-KW"/>
</dbReference>
<gene>
    <name evidence="7" type="ORF">PSAL00342_LOCUS5494</name>
</gene>
<feature type="compositionally biased region" description="Basic and acidic residues" evidence="4">
    <location>
        <begin position="21"/>
        <end position="32"/>
    </location>
</feature>
<dbReference type="InterPro" id="IPR038718">
    <property type="entry name" value="SNF2-like_sf"/>
</dbReference>
<evidence type="ECO:0000256" key="3">
    <source>
        <dbReference type="ARBA" id="ARBA00023125"/>
    </source>
</evidence>